<dbReference type="SUPFAM" id="SSF48371">
    <property type="entry name" value="ARM repeat"/>
    <property type="match status" value="1"/>
</dbReference>
<evidence type="ECO:0000256" key="3">
    <source>
        <dbReference type="ARBA" id="ARBA00012485"/>
    </source>
</evidence>
<dbReference type="GO" id="GO:0043161">
    <property type="term" value="P:proteasome-mediated ubiquitin-dependent protein catabolic process"/>
    <property type="evidence" value="ECO:0007669"/>
    <property type="project" value="TreeGrafter"/>
</dbReference>
<dbReference type="InterPro" id="IPR000569">
    <property type="entry name" value="HECT_dom"/>
</dbReference>
<evidence type="ECO:0000256" key="4">
    <source>
        <dbReference type="ARBA" id="ARBA00022679"/>
    </source>
</evidence>
<dbReference type="CDD" id="cd00078">
    <property type="entry name" value="HECTc"/>
    <property type="match status" value="1"/>
</dbReference>
<keyword evidence="10" id="KW-1185">Reference proteome</keyword>
<dbReference type="PANTHER" id="PTHR45670">
    <property type="entry name" value="E3 UBIQUITIN-PROTEIN LIGASE TRIP12"/>
    <property type="match status" value="1"/>
</dbReference>
<protein>
    <recommendedName>
        <fullName evidence="3">HECT-type E3 ubiquitin transferase</fullName>
        <ecNumber evidence="3">2.3.2.26</ecNumber>
    </recommendedName>
</protein>
<dbReference type="EMBL" id="CM017327">
    <property type="protein sequence ID" value="KAE8099527.1"/>
    <property type="molecule type" value="Genomic_DNA"/>
</dbReference>
<dbReference type="InterPro" id="IPR011989">
    <property type="entry name" value="ARM-like"/>
</dbReference>
<dbReference type="FunFam" id="3.30.2410.10:FF:000007">
    <property type="entry name" value="Putative E3 ubiquitin-protein ligase HECTD1"/>
    <property type="match status" value="1"/>
</dbReference>
<dbReference type="Proteomes" id="UP000327013">
    <property type="component" value="Chromosome 7"/>
</dbReference>
<dbReference type="InterPro" id="IPR057948">
    <property type="entry name" value="TPR_TRIP12_N"/>
</dbReference>
<feature type="region of interest" description="Disordered" evidence="7">
    <location>
        <begin position="1139"/>
        <end position="1158"/>
    </location>
</feature>
<feature type="region of interest" description="Disordered" evidence="7">
    <location>
        <begin position="828"/>
        <end position="895"/>
    </location>
</feature>
<reference evidence="9 10" key="1">
    <citation type="submission" date="2019-06" db="EMBL/GenBank/DDBJ databases">
        <title>A chromosomal-level reference genome of Carpinus fangiana (Coryloideae, Betulaceae).</title>
        <authorList>
            <person name="Yang X."/>
            <person name="Wang Z."/>
            <person name="Zhang L."/>
            <person name="Hao G."/>
            <person name="Liu J."/>
            <person name="Yang Y."/>
        </authorList>
    </citation>
    <scope>NUCLEOTIDE SEQUENCE [LARGE SCALE GENOMIC DNA]</scope>
    <source>
        <strain evidence="9">Cfa_2016G</strain>
        <tissue evidence="9">Leaf</tissue>
    </source>
</reference>
<evidence type="ECO:0000313" key="9">
    <source>
        <dbReference type="EMBL" id="KAE8099527.1"/>
    </source>
</evidence>
<name>A0A5N6RM36_9ROSI</name>
<feature type="compositionally biased region" description="Polar residues" evidence="7">
    <location>
        <begin position="879"/>
        <end position="895"/>
    </location>
</feature>
<evidence type="ECO:0000256" key="1">
    <source>
        <dbReference type="ARBA" id="ARBA00000885"/>
    </source>
</evidence>
<evidence type="ECO:0000256" key="5">
    <source>
        <dbReference type="ARBA" id="ARBA00022786"/>
    </source>
</evidence>
<comment type="catalytic activity">
    <reaction evidence="1">
        <text>S-ubiquitinyl-[E2 ubiquitin-conjugating enzyme]-L-cysteine + [acceptor protein]-L-lysine = [E2 ubiquitin-conjugating enzyme]-L-cysteine + N(6)-ubiquitinyl-[acceptor protein]-L-lysine.</text>
        <dbReference type="EC" id="2.3.2.26"/>
    </reaction>
</comment>
<accession>A0A5N6RM36</accession>
<keyword evidence="5 6" id="KW-0833">Ubl conjugation pathway</keyword>
<dbReference type="Gene3D" id="3.90.1750.10">
    <property type="entry name" value="Hect, E3 ligase catalytic domains"/>
    <property type="match status" value="1"/>
</dbReference>
<dbReference type="InterPro" id="IPR035983">
    <property type="entry name" value="Hect_E3_ubiquitin_ligase"/>
</dbReference>
<dbReference type="Gene3D" id="3.30.2410.10">
    <property type="entry name" value="Hect, E3 ligase catalytic domain"/>
    <property type="match status" value="1"/>
</dbReference>
<dbReference type="SUPFAM" id="SSF56204">
    <property type="entry name" value="Hect, E3 ligase catalytic domain"/>
    <property type="match status" value="1"/>
</dbReference>
<evidence type="ECO:0000259" key="8">
    <source>
        <dbReference type="PROSITE" id="PS50237"/>
    </source>
</evidence>
<dbReference type="InterPro" id="IPR016024">
    <property type="entry name" value="ARM-type_fold"/>
</dbReference>
<feature type="domain" description="HECT" evidence="8">
    <location>
        <begin position="1174"/>
        <end position="1554"/>
    </location>
</feature>
<comment type="similarity">
    <text evidence="2">Belongs to the UPL family. K-HECT subfamily.</text>
</comment>
<proteinExistence type="inferred from homology"/>
<keyword evidence="4" id="KW-0808">Transferase</keyword>
<feature type="region of interest" description="Disordered" evidence="7">
    <location>
        <begin position="1"/>
        <end position="83"/>
    </location>
</feature>
<evidence type="ECO:0000256" key="7">
    <source>
        <dbReference type="SAM" id="MobiDB-lite"/>
    </source>
</evidence>
<dbReference type="InterPro" id="IPR045322">
    <property type="entry name" value="HECTD1/TRIP12-like"/>
</dbReference>
<feature type="active site" description="Glycyl thioester intermediate" evidence="6">
    <location>
        <position position="1521"/>
    </location>
</feature>
<feature type="compositionally biased region" description="Polar residues" evidence="7">
    <location>
        <begin position="29"/>
        <end position="46"/>
    </location>
</feature>
<dbReference type="GO" id="GO:0061630">
    <property type="term" value="F:ubiquitin protein ligase activity"/>
    <property type="evidence" value="ECO:0007669"/>
    <property type="project" value="UniProtKB-EC"/>
</dbReference>
<dbReference type="Gene3D" id="1.25.10.10">
    <property type="entry name" value="Leucine-rich Repeat Variant"/>
    <property type="match status" value="1"/>
</dbReference>
<dbReference type="EC" id="2.3.2.26" evidence="3"/>
<dbReference type="PROSITE" id="PS50237">
    <property type="entry name" value="HECT"/>
    <property type="match status" value="1"/>
</dbReference>
<dbReference type="OrthoDB" id="423283at2759"/>
<dbReference type="Pfam" id="PF25579">
    <property type="entry name" value="TPR_TRIP12_N"/>
    <property type="match status" value="1"/>
</dbReference>
<sequence length="1554" mass="173869">MGNRGQKRTEMIDELPADKRACSSLDFRPSSSNSSVQTHMNSSNSTHETHDNDMETSSSASASSRSEGEPERDSAYGSCDSDDAEQRHINLRHYRDYQRQRSSGDHGKFKRILTSLSEETGPSGQVAALTELCEVLSFCTEDSLSGMVSDSLSPLLVNLAKHETNPEIMLLAIRAITYICDVYPRSSNFLIRHDAVPALCQRLMAIEYSDVAEQCMQALEKISREQPLACLQGGAIMAVLNYIDFFSTTVQRVALSTVVNICKKLPSECPSPFMEAVPILCNLLQYEDRQLVEYVATCLIKIVERVSQSSELLDELCKHELIHQVIHLIDLNSRITISPPIYKGLIGILTKLSSGSFVAFRTLYELNISSILKDILSTYDLSHGMSSPHMVDGHCNQVYEVLKLLYELLPTSARDPDAQQVSDKESFLVNSSSLLQKFGMDVLPLLIQVVNSGANLYVCYGCLSVINKLVYFSKSDMLLELLKNANISSFLAGVFTRKDLHVLLVALQIAEMILQKLSDVFLNSFIKEGVFFAIDALLTQENCSQLMFPVFSGIQLSFDSSQKSASKEVLRCLCYAFATGQSPTASETGSCKLEKDSVHNLAKHIRTNYFAPNLCDSEKGVTDILQKLRTFSTTLSDLVNMTIGNDASAQHEERFYHILIQIMASLNGREPISTFEFIESGIVRSLLNYLSNGQYLGEKGKAQVGNGNFFVVEKRFEVFARLFLSSSEPHFVELPLLVLIQKLQSALSSLENFPVILSHGSKQRNSYAMIPNGRRAIHPCLKVRFVRGEGETCICAYSEDVQTVDPFSSLDAIEGFLWPKVSIKRNENINSPSCSKGQTESLPLDLPSNASTSAGESPDAMDPDSISTDLPNMQEDDANLSQPGPEQAVNQSTEQEIQLPLEPDASMEMQHPASCSDEGASQKLVFYLEGQQLDQTLTLYQVILQKQMREHEFITGAKLWSQVYTLTYKRAAEPIQGDSQECLQSDQNICVSDKVGAYIQYTPFFSSMFACELTSDLERSSSTYDILFLLRSLERLHRITFHLLSRERICAFAEGKIDNLDSLKVGVPSVPQNEFVSSKLTEKLEQQMRDSLSVSPGGMPSWCKQLMASCPFLFSFEARCKYFRLAAFGQLQVQSHQLSQSNSGATSDRRPSSGSSPRKKFLVFRNQILDSAAQMMDMHARHKVPIEIEYSEEVGTGLGPTLEFYTLVSHEFQKSGLGMWREEAFASRTCFQVEDMGILVSTFGLFPCPWPSTLNASNEKFYEVIKKFVLLGQVVAKSLQDGRVLDLHFSEAFYKIILGQELTLYDIQSFDPELGRTLLEFQALVNRKMFQETINDENSPPEFDLCYRDARIEDLCLDFTLPGYPDYVLASGPDHKMVNMRNLEEYVSLIVDATINAGISRQVEAFKSGFNQVFPIEHLQIFTEEELERLLCGERDSWAFNELLDHIKFDHGYTASSPPIVNLLEIIQEFDHGQRRAFLQFVTGAPRLPPGGLASLSPKLTIVRKHCSNLADADLPSVMTCANYLKLPAYSSKERMKEKLLYAITEGQGSFHLS</sequence>
<dbReference type="PANTHER" id="PTHR45670:SF10">
    <property type="entry name" value="E3 UBIQUITIN-PROTEIN LIGASE UPL4"/>
    <property type="match status" value="1"/>
</dbReference>
<dbReference type="SMART" id="SM00119">
    <property type="entry name" value="HECTc"/>
    <property type="match status" value="1"/>
</dbReference>
<feature type="compositionally biased region" description="Basic and acidic residues" evidence="7">
    <location>
        <begin position="7"/>
        <end position="21"/>
    </location>
</feature>
<feature type="compositionally biased region" description="Polar residues" evidence="7">
    <location>
        <begin position="828"/>
        <end position="841"/>
    </location>
</feature>
<organism evidence="9 10">
    <name type="scientific">Carpinus fangiana</name>
    <dbReference type="NCBI Taxonomy" id="176857"/>
    <lineage>
        <taxon>Eukaryota</taxon>
        <taxon>Viridiplantae</taxon>
        <taxon>Streptophyta</taxon>
        <taxon>Embryophyta</taxon>
        <taxon>Tracheophyta</taxon>
        <taxon>Spermatophyta</taxon>
        <taxon>Magnoliopsida</taxon>
        <taxon>eudicotyledons</taxon>
        <taxon>Gunneridae</taxon>
        <taxon>Pentapetalae</taxon>
        <taxon>rosids</taxon>
        <taxon>fabids</taxon>
        <taxon>Fagales</taxon>
        <taxon>Betulaceae</taxon>
        <taxon>Carpinus</taxon>
    </lineage>
</organism>
<dbReference type="Pfam" id="PF00632">
    <property type="entry name" value="HECT"/>
    <property type="match status" value="1"/>
</dbReference>
<evidence type="ECO:0000256" key="2">
    <source>
        <dbReference type="ARBA" id="ARBA00006331"/>
    </source>
</evidence>
<evidence type="ECO:0000313" key="10">
    <source>
        <dbReference type="Proteomes" id="UP000327013"/>
    </source>
</evidence>
<evidence type="ECO:0000256" key="6">
    <source>
        <dbReference type="PROSITE-ProRule" id="PRU00104"/>
    </source>
</evidence>
<dbReference type="GO" id="GO:0000209">
    <property type="term" value="P:protein polyubiquitination"/>
    <property type="evidence" value="ECO:0007669"/>
    <property type="project" value="TreeGrafter"/>
</dbReference>
<gene>
    <name evidence="9" type="ORF">FH972_017503</name>
</gene>